<dbReference type="EMBL" id="LT629774">
    <property type="protein sequence ID" value="SDS27751.1"/>
    <property type="molecule type" value="Genomic_DNA"/>
</dbReference>
<gene>
    <name evidence="2" type="ORF">SAMN04489797_1252</name>
</gene>
<evidence type="ECO:0000256" key="1">
    <source>
        <dbReference type="SAM" id="MobiDB-lite"/>
    </source>
</evidence>
<sequence length="193" mass="22341">MKYYIIVLFLSLSLSGFTQEVSNEGKIYEVKNEKIYLNGEDITETLSLAKKTLIFKEAAAITETLKIEAAAQKNIQLKKAESKALKDAEKIKKEEEKALKKKEEVAKKLEKENKKAEKAQKKAEKERKKAEKEIKKKEKLQKNFEKAESNLNKAQKKYEKLNAKGKLSPVDERKWLDKIEKLTEKVAKAKRRL</sequence>
<dbReference type="Proteomes" id="UP000198963">
    <property type="component" value="Chromosome I"/>
</dbReference>
<organism evidence="2 3">
    <name type="scientific">Winogradskyella sediminis</name>
    <dbReference type="NCBI Taxonomy" id="1382466"/>
    <lineage>
        <taxon>Bacteria</taxon>
        <taxon>Pseudomonadati</taxon>
        <taxon>Bacteroidota</taxon>
        <taxon>Flavobacteriia</taxon>
        <taxon>Flavobacteriales</taxon>
        <taxon>Flavobacteriaceae</taxon>
        <taxon>Winogradskyella</taxon>
    </lineage>
</organism>
<dbReference type="AlphaFoldDB" id="A0A1H1QW47"/>
<dbReference type="RefSeq" id="WP_092445328.1">
    <property type="nucleotide sequence ID" value="NZ_LT629774.1"/>
</dbReference>
<name>A0A1H1QW47_9FLAO</name>
<protein>
    <submittedName>
        <fullName evidence="2">Uncharacterized protein</fullName>
    </submittedName>
</protein>
<keyword evidence="3" id="KW-1185">Reference proteome</keyword>
<dbReference type="STRING" id="1249933.SAMN04489797_1252"/>
<evidence type="ECO:0000313" key="2">
    <source>
        <dbReference type="EMBL" id="SDS27751.1"/>
    </source>
</evidence>
<evidence type="ECO:0000313" key="3">
    <source>
        <dbReference type="Proteomes" id="UP000198963"/>
    </source>
</evidence>
<feature type="region of interest" description="Disordered" evidence="1">
    <location>
        <begin position="110"/>
        <end position="137"/>
    </location>
</feature>
<proteinExistence type="predicted"/>
<accession>A0A1H1QW47</accession>
<reference evidence="2 3" key="1">
    <citation type="submission" date="2016-10" db="EMBL/GenBank/DDBJ databases">
        <authorList>
            <person name="Varghese N."/>
            <person name="Submissions S."/>
        </authorList>
    </citation>
    <scope>NUCLEOTIDE SEQUENCE [LARGE SCALE GENOMIC DNA]</scope>
    <source>
        <strain evidence="2 3">RHA_55</strain>
    </source>
</reference>